<dbReference type="Proteomes" id="UP001597158">
    <property type="component" value="Unassembled WGS sequence"/>
</dbReference>
<name>A0ABW3WDH0_9RHOO</name>
<dbReference type="PANTHER" id="PTHR30273">
    <property type="entry name" value="PERIPLASMIC SIGNAL SENSOR AND SIGMA FACTOR ACTIVATOR FECR-RELATED"/>
    <property type="match status" value="1"/>
</dbReference>
<feature type="domain" description="FecR protein" evidence="1">
    <location>
        <begin position="127"/>
        <end position="220"/>
    </location>
</feature>
<dbReference type="PANTHER" id="PTHR30273:SF2">
    <property type="entry name" value="PROTEIN FECR"/>
    <property type="match status" value="1"/>
</dbReference>
<dbReference type="Gene3D" id="2.60.120.1440">
    <property type="match status" value="1"/>
</dbReference>
<gene>
    <name evidence="3" type="ORF">ACFQ4M_09660</name>
</gene>
<evidence type="ECO:0000313" key="3">
    <source>
        <dbReference type="EMBL" id="MFD1263851.1"/>
    </source>
</evidence>
<protein>
    <submittedName>
        <fullName evidence="3">FecR family protein</fullName>
    </submittedName>
</protein>
<dbReference type="Pfam" id="PF16220">
    <property type="entry name" value="DUF4880"/>
    <property type="match status" value="1"/>
</dbReference>
<dbReference type="RefSeq" id="WP_386040714.1">
    <property type="nucleotide sequence ID" value="NZ_JBHTMC010000020.1"/>
</dbReference>
<feature type="domain" description="FecR N-terminal" evidence="2">
    <location>
        <begin position="26"/>
        <end position="62"/>
    </location>
</feature>
<evidence type="ECO:0000313" key="4">
    <source>
        <dbReference type="Proteomes" id="UP001597158"/>
    </source>
</evidence>
<sequence length="352" mass="37096">MAEMTVGLGVVNPLAAVEPSAEVVESAIQWSIRMRSGDADSAACERWRAVHPSHELAWQRVQWMCGALCALPPGEASTGVVDAFAVAGGRRRRRRQFVAMLAVAAVLPMLAGRRWGDEAGSQAVYASTAPGGYRTVSLGGGGTLRLNTNTAVRLSLEDRTEHVELLRGEIYVDATLRGAANMLALQVLCPFGSVACEGAAVFAVRLDTGRALVHVEAGEVHLHGMAAGPHVDGLAAPAGGCYELASGGVVPAPQAARLDPLGWVDRVLAARDMSLESFAAELSRYRHASVSVAPEIRDLAVSGVFQVGDVAAALKLLTRMLPVRVAGLASWSRMPVRLLARDTGAPARRIKM</sequence>
<reference evidence="4" key="1">
    <citation type="journal article" date="2019" name="Int. J. Syst. Evol. Microbiol.">
        <title>The Global Catalogue of Microorganisms (GCM) 10K type strain sequencing project: providing services to taxonomists for standard genome sequencing and annotation.</title>
        <authorList>
            <consortium name="The Broad Institute Genomics Platform"/>
            <consortium name="The Broad Institute Genome Sequencing Center for Infectious Disease"/>
            <person name="Wu L."/>
            <person name="Ma J."/>
        </authorList>
    </citation>
    <scope>NUCLEOTIDE SEQUENCE [LARGE SCALE GENOMIC DNA]</scope>
    <source>
        <strain evidence="4">CCUG 48884</strain>
    </source>
</reference>
<organism evidence="3 4">
    <name type="scientific">Thauera mechernichensis</name>
    <dbReference type="NCBI Taxonomy" id="82788"/>
    <lineage>
        <taxon>Bacteria</taxon>
        <taxon>Pseudomonadati</taxon>
        <taxon>Pseudomonadota</taxon>
        <taxon>Betaproteobacteria</taxon>
        <taxon>Rhodocyclales</taxon>
        <taxon>Zoogloeaceae</taxon>
        <taxon>Thauera</taxon>
    </lineage>
</organism>
<evidence type="ECO:0000259" key="1">
    <source>
        <dbReference type="Pfam" id="PF04773"/>
    </source>
</evidence>
<dbReference type="Pfam" id="PF04773">
    <property type="entry name" value="FecR"/>
    <property type="match status" value="1"/>
</dbReference>
<proteinExistence type="predicted"/>
<dbReference type="InterPro" id="IPR032623">
    <property type="entry name" value="FecR_N"/>
</dbReference>
<comment type="caution">
    <text evidence="3">The sequence shown here is derived from an EMBL/GenBank/DDBJ whole genome shotgun (WGS) entry which is preliminary data.</text>
</comment>
<dbReference type="InterPro" id="IPR006860">
    <property type="entry name" value="FecR"/>
</dbReference>
<accession>A0ABW3WDH0</accession>
<dbReference type="PIRSF" id="PIRSF018266">
    <property type="entry name" value="FecR"/>
    <property type="match status" value="1"/>
</dbReference>
<evidence type="ECO:0000259" key="2">
    <source>
        <dbReference type="Pfam" id="PF16220"/>
    </source>
</evidence>
<keyword evidence="4" id="KW-1185">Reference proteome</keyword>
<dbReference type="EMBL" id="JBHTMC010000020">
    <property type="protein sequence ID" value="MFD1263851.1"/>
    <property type="molecule type" value="Genomic_DNA"/>
</dbReference>
<dbReference type="InterPro" id="IPR012373">
    <property type="entry name" value="Ferrdict_sens_TM"/>
</dbReference>